<evidence type="ECO:0000313" key="2">
    <source>
        <dbReference type="EMBL" id="KPM83307.1"/>
    </source>
</evidence>
<name>A0A0P7DZX2_9GAMM</name>
<gene>
    <name evidence="2" type="ORF">AOG27_11740</name>
</gene>
<dbReference type="InterPro" id="IPR036465">
    <property type="entry name" value="vWFA_dom_sf"/>
</dbReference>
<comment type="caution">
    <text evidence="2">The sequence shown here is derived from an EMBL/GenBank/DDBJ whole genome shotgun (WGS) entry which is preliminary data.</text>
</comment>
<feature type="domain" description="DUF58" evidence="1">
    <location>
        <begin position="202"/>
        <end position="372"/>
    </location>
</feature>
<accession>A0A0P7DZX2</accession>
<evidence type="ECO:0000313" key="3">
    <source>
        <dbReference type="Proteomes" id="UP000050378"/>
    </source>
</evidence>
<evidence type="ECO:0000259" key="1">
    <source>
        <dbReference type="Pfam" id="PF01882"/>
    </source>
</evidence>
<reference evidence="2 3" key="1">
    <citation type="submission" date="2015-09" db="EMBL/GenBank/DDBJ databases">
        <title>Draft Genome Sequence of Pseudoalteromonas lipolytica UCD-48B.</title>
        <authorList>
            <person name="Krusor M."/>
            <person name="Coil D.A."/>
            <person name="Lang J.M."/>
            <person name="Eisen J.A."/>
            <person name="Alexiev A."/>
        </authorList>
    </citation>
    <scope>NUCLEOTIDE SEQUENCE [LARGE SCALE GENOMIC DNA]</scope>
    <source>
        <strain evidence="2 3">UCD-48B</strain>
    </source>
</reference>
<proteinExistence type="predicted"/>
<dbReference type="EMBL" id="LJTC01000007">
    <property type="protein sequence ID" value="KPM83307.1"/>
    <property type="molecule type" value="Genomic_DNA"/>
</dbReference>
<protein>
    <recommendedName>
        <fullName evidence="1">DUF58 domain-containing protein</fullName>
    </recommendedName>
</protein>
<organism evidence="2 3">
    <name type="scientific">Pseudoalteromonas lipolytica</name>
    <dbReference type="NCBI Taxonomy" id="570156"/>
    <lineage>
        <taxon>Bacteria</taxon>
        <taxon>Pseudomonadati</taxon>
        <taxon>Pseudomonadota</taxon>
        <taxon>Gammaproteobacteria</taxon>
        <taxon>Alteromonadales</taxon>
        <taxon>Pseudoalteromonadaceae</taxon>
        <taxon>Pseudoalteromonas</taxon>
    </lineage>
</organism>
<dbReference type="SUPFAM" id="SSF53300">
    <property type="entry name" value="vWA-like"/>
    <property type="match status" value="1"/>
</dbReference>
<dbReference type="InterPro" id="IPR002881">
    <property type="entry name" value="DUF58"/>
</dbReference>
<dbReference type="RefSeq" id="WP_054553207.1">
    <property type="nucleotide sequence ID" value="NZ_LJTC01000007.1"/>
</dbReference>
<sequence length="439" mass="49625">MNRIKHRPAKRLVQLTALLLLLLFVCAIASVDSLVLTALLLVPLLVAFFDYMAAKSEPLLEVSAQTNLNMALYRRQPLQIVIKNKAKHATMLDVSVHLSNAIELQKPQQTVFINAMQQAKQSFTLRAHKRGDAQISAIELRVGSPFGLWQTNWLAAQAIQLKVYPDFSRVASKQHLNGVVNKPISGLKLTKKRGDGIEFQQLREYRQGDSVRQIDWQATSKRRKLISREYQEEQNQHVIVMLDASKKMAIEANEGSHFDHALNALLLLSHTVLKQGDWFSMQSFNQNLRWLPDVKGAQNVSRVMNHFYDLYPDKSSSDYLVAVNQLIAKRSKRSLVLLVTTLDEQSIDELMPAIKLLQKHHLVALININNRAVNEVLDEPIEKYEDATSYCAALALLNSHKANMAKLKKQGVIAIDCNPEQLLPHVLNTYLNVKHSGAL</sequence>
<dbReference type="PANTHER" id="PTHR33608:SF3">
    <property type="entry name" value="SLR2013 PROTEIN"/>
    <property type="match status" value="1"/>
</dbReference>
<dbReference type="PANTHER" id="PTHR33608">
    <property type="entry name" value="BLL2464 PROTEIN"/>
    <property type="match status" value="1"/>
</dbReference>
<dbReference type="STRING" id="570156.AOG27_11740"/>
<dbReference type="OrthoDB" id="9812729at2"/>
<dbReference type="Pfam" id="PF01882">
    <property type="entry name" value="DUF58"/>
    <property type="match status" value="1"/>
</dbReference>
<dbReference type="PATRIC" id="fig|570156.3.peg.3435"/>
<dbReference type="AlphaFoldDB" id="A0A0P7DZX2"/>
<dbReference type="Proteomes" id="UP000050378">
    <property type="component" value="Unassembled WGS sequence"/>
</dbReference>